<organism evidence="11 12">
    <name type="scientific">Colletotrichum lupini</name>
    <dbReference type="NCBI Taxonomy" id="145971"/>
    <lineage>
        <taxon>Eukaryota</taxon>
        <taxon>Fungi</taxon>
        <taxon>Dikarya</taxon>
        <taxon>Ascomycota</taxon>
        <taxon>Pezizomycotina</taxon>
        <taxon>Sordariomycetes</taxon>
        <taxon>Hypocreomycetidae</taxon>
        <taxon>Glomerellales</taxon>
        <taxon>Glomerellaceae</taxon>
        <taxon>Colletotrichum</taxon>
        <taxon>Colletotrichum acutatum species complex</taxon>
    </lineage>
</organism>
<sequence>MGKRNLPVITAFAGRPFAPRLPLTSVLDVTCIVGLQNCLSLEISANAYFSPKTEMPGLEQFGNGTGLSPMWPITLQVGSPANPSMRSTCVPPAPPTATKAVTPHCRNAVPRTHALPSPTSSLPLHSLPPGLCACSEPKRDISPPQKKGSLSVIPNLSHAIPVRNTETPKHTPQQPETSFLPSSQEKPPSSLFNCFGQRRSRHSPSPVPFRPLLPLAQAPTEPIATFRDTEPLKEHHGALADLPLAPPRPIHSRYPFSPLTGPPTIHPRHPTDDRRQRPSNPREQNKKLMRAGFRLFSPPAYYHRPPTSLLRRLSTPRSNNPFAASITAAARPRTLTMVATPEEIEAMAPPGYSFPEHRLRLQQSEPDREPLVLVAPGSYSPITFLHLRMAVMAADYVRYNTNFELIGSYLSPVSDAYKKRGLAPACHRRRMCEIAAEQTSRFLMVDPWEAEQTAYVPTALVLDHFEHEINVKRGGCNGKRVRIAVLAGADLINTMSQPGVWSPSDLRHILGDFGAFVLERAGVNIDEALGNLKEYEDQIYYIPQVVPNDVSSTKIRLLLRRNMSIDYLIPAEVIKYIDEHGLYNEDDTATNEKGKEKEVFRTNAPWEFVEKKKEERARQMREARDMIPDPDETERSKSKEEDKQGNNWRGYQRLGFMRRRHKGVHSRAGLHKTAGSRQQRYVSKHKRLIRSLDRWLPWFDGYARLTIGVQQPKWHFKGAIYSLPEPDHPLHNR</sequence>
<dbReference type="Gene3D" id="3.40.50.620">
    <property type="entry name" value="HUPs"/>
    <property type="match status" value="1"/>
</dbReference>
<accession>A0A9Q8WJS7</accession>
<evidence type="ECO:0000256" key="1">
    <source>
        <dbReference type="ARBA" id="ARBA00004790"/>
    </source>
</evidence>
<keyword evidence="2" id="KW-0662">Pyridine nucleotide biosynthesis</keyword>
<reference evidence="11" key="1">
    <citation type="journal article" date="2021" name="Mol. Plant Microbe Interact.">
        <title>Complete Genome Sequence of the Plant-Pathogenic Fungus Colletotrichum lupini.</title>
        <authorList>
            <person name="Baroncelli R."/>
            <person name="Pensec F."/>
            <person name="Da Lio D."/>
            <person name="Boufleur T."/>
            <person name="Vicente I."/>
            <person name="Sarrocco S."/>
            <person name="Picot A."/>
            <person name="Baraldi E."/>
            <person name="Sukno S."/>
            <person name="Thon M."/>
            <person name="Le Floch G."/>
        </authorList>
    </citation>
    <scope>NUCLEOTIDE SEQUENCE</scope>
    <source>
        <strain evidence="11">IMI 504893</strain>
    </source>
</reference>
<dbReference type="GeneID" id="73345451"/>
<dbReference type="RefSeq" id="XP_049147586.1">
    <property type="nucleotide sequence ID" value="XM_049290441.1"/>
</dbReference>
<dbReference type="NCBIfam" id="TIGR00482">
    <property type="entry name" value="nicotinate (nicotinamide) nucleotide adenylyltransferase"/>
    <property type="match status" value="1"/>
</dbReference>
<dbReference type="GO" id="GO:0009435">
    <property type="term" value="P:NAD+ biosynthetic process"/>
    <property type="evidence" value="ECO:0007669"/>
    <property type="project" value="InterPro"/>
</dbReference>
<feature type="region of interest" description="Disordered" evidence="9">
    <location>
        <begin position="163"/>
        <end position="215"/>
    </location>
</feature>
<evidence type="ECO:0000259" key="10">
    <source>
        <dbReference type="Pfam" id="PF01467"/>
    </source>
</evidence>
<dbReference type="PANTHER" id="PTHR12039:SF0">
    <property type="entry name" value="NICOTINAMIDE-NUCLEOTIDE ADENYLYLTRANSFERASE"/>
    <property type="match status" value="1"/>
</dbReference>
<gene>
    <name evidence="11" type="ORF">CLUP02_11473</name>
</gene>
<dbReference type="SUPFAM" id="SSF52374">
    <property type="entry name" value="Nucleotidylyl transferase"/>
    <property type="match status" value="1"/>
</dbReference>
<dbReference type="GO" id="GO:0000309">
    <property type="term" value="F:nicotinamide-nucleotide adenylyltransferase activity"/>
    <property type="evidence" value="ECO:0007669"/>
    <property type="project" value="UniProtKB-EC"/>
</dbReference>
<evidence type="ECO:0000256" key="5">
    <source>
        <dbReference type="ARBA" id="ARBA00022741"/>
    </source>
</evidence>
<proteinExistence type="predicted"/>
<evidence type="ECO:0000256" key="7">
    <source>
        <dbReference type="ARBA" id="ARBA00023027"/>
    </source>
</evidence>
<feature type="compositionally biased region" description="Basic and acidic residues" evidence="9">
    <location>
        <begin position="611"/>
        <end position="644"/>
    </location>
</feature>
<evidence type="ECO:0000313" key="11">
    <source>
        <dbReference type="EMBL" id="UQC85974.1"/>
    </source>
</evidence>
<name>A0A9Q8WJS7_9PEZI</name>
<dbReference type="Pfam" id="PF01467">
    <property type="entry name" value="CTP_transf_like"/>
    <property type="match status" value="1"/>
</dbReference>
<keyword evidence="12" id="KW-1185">Reference proteome</keyword>
<dbReference type="InterPro" id="IPR004821">
    <property type="entry name" value="Cyt_trans-like"/>
</dbReference>
<evidence type="ECO:0000256" key="6">
    <source>
        <dbReference type="ARBA" id="ARBA00022840"/>
    </source>
</evidence>
<keyword evidence="7" id="KW-0520">NAD</keyword>
<dbReference type="InterPro" id="IPR051182">
    <property type="entry name" value="Euk_NMN_adenylyltrnsfrase"/>
</dbReference>
<dbReference type="GO" id="GO:0005524">
    <property type="term" value="F:ATP binding"/>
    <property type="evidence" value="ECO:0007669"/>
    <property type="project" value="UniProtKB-KW"/>
</dbReference>
<dbReference type="Proteomes" id="UP000830671">
    <property type="component" value="Chromosome 6"/>
</dbReference>
<dbReference type="GO" id="GO:0004515">
    <property type="term" value="F:nicotinate-nucleotide adenylyltransferase activity"/>
    <property type="evidence" value="ECO:0007669"/>
    <property type="project" value="TreeGrafter"/>
</dbReference>
<evidence type="ECO:0000313" key="12">
    <source>
        <dbReference type="Proteomes" id="UP000830671"/>
    </source>
</evidence>
<keyword evidence="5" id="KW-0547">Nucleotide-binding</keyword>
<keyword evidence="6" id="KW-0067">ATP-binding</keyword>
<dbReference type="InterPro" id="IPR005248">
    <property type="entry name" value="NadD/NMNAT"/>
</dbReference>
<keyword evidence="4 11" id="KW-0548">Nucleotidyltransferase</keyword>
<evidence type="ECO:0000256" key="8">
    <source>
        <dbReference type="ARBA" id="ARBA00049001"/>
    </source>
</evidence>
<feature type="region of interest" description="Disordered" evidence="9">
    <location>
        <begin position="611"/>
        <end position="650"/>
    </location>
</feature>
<dbReference type="KEGG" id="clup:CLUP02_11473"/>
<dbReference type="PANTHER" id="PTHR12039">
    <property type="entry name" value="NICOTINAMIDE MONONUCLEOTIDE ADENYLYLTRANSFERASE"/>
    <property type="match status" value="1"/>
</dbReference>
<feature type="compositionally biased region" description="Polar residues" evidence="9">
    <location>
        <begin position="170"/>
        <end position="192"/>
    </location>
</feature>
<feature type="region of interest" description="Disordered" evidence="9">
    <location>
        <begin position="663"/>
        <end position="682"/>
    </location>
</feature>
<feature type="region of interest" description="Disordered" evidence="9">
    <location>
        <begin position="240"/>
        <end position="285"/>
    </location>
</feature>
<feature type="domain" description="Cytidyltransferase-like" evidence="10">
    <location>
        <begin position="374"/>
        <end position="556"/>
    </location>
</feature>
<evidence type="ECO:0000256" key="4">
    <source>
        <dbReference type="ARBA" id="ARBA00022695"/>
    </source>
</evidence>
<evidence type="ECO:0000256" key="9">
    <source>
        <dbReference type="SAM" id="MobiDB-lite"/>
    </source>
</evidence>
<keyword evidence="3" id="KW-0808">Transferase</keyword>
<dbReference type="InterPro" id="IPR014729">
    <property type="entry name" value="Rossmann-like_a/b/a_fold"/>
</dbReference>
<protein>
    <submittedName>
        <fullName evidence="11">Nicotinate nucleotide adenylyltransferase</fullName>
    </submittedName>
</protein>
<evidence type="ECO:0000256" key="2">
    <source>
        <dbReference type="ARBA" id="ARBA00022642"/>
    </source>
</evidence>
<evidence type="ECO:0000256" key="3">
    <source>
        <dbReference type="ARBA" id="ARBA00022679"/>
    </source>
</evidence>
<dbReference type="AlphaFoldDB" id="A0A9Q8WJS7"/>
<comment type="catalytic activity">
    <reaction evidence="8">
        <text>beta-nicotinamide D-ribonucleotide + ATP + H(+) = diphosphate + NAD(+)</text>
        <dbReference type="Rhea" id="RHEA:21360"/>
        <dbReference type="ChEBI" id="CHEBI:14649"/>
        <dbReference type="ChEBI" id="CHEBI:15378"/>
        <dbReference type="ChEBI" id="CHEBI:30616"/>
        <dbReference type="ChEBI" id="CHEBI:33019"/>
        <dbReference type="ChEBI" id="CHEBI:57540"/>
        <dbReference type="EC" id="2.7.7.1"/>
    </reaction>
</comment>
<dbReference type="EMBL" id="CP019478">
    <property type="protein sequence ID" value="UQC85974.1"/>
    <property type="molecule type" value="Genomic_DNA"/>
</dbReference>
<comment type="pathway">
    <text evidence="1">Cofactor biosynthesis; NAD(+) biosynthesis.</text>
</comment>